<reference evidence="5" key="2">
    <citation type="submission" date="2020-10" db="UniProtKB">
        <authorList>
            <consortium name="WormBaseParasite"/>
        </authorList>
    </citation>
    <scope>IDENTIFICATION</scope>
</reference>
<dbReference type="InterPro" id="IPR001394">
    <property type="entry name" value="Peptidase_C19_UCH"/>
</dbReference>
<dbReference type="WBParaSite" id="Pan_g11528.t1">
    <property type="protein sequence ID" value="Pan_g11528.t1"/>
    <property type="gene ID" value="Pan_g11528"/>
</dbReference>
<dbReference type="CDD" id="cd14294">
    <property type="entry name" value="UBA1_UBP5_like"/>
    <property type="match status" value="1"/>
</dbReference>
<dbReference type="PANTHER" id="PTHR24006">
    <property type="entry name" value="UBIQUITIN CARBOXYL-TERMINAL HYDROLASE"/>
    <property type="match status" value="1"/>
</dbReference>
<dbReference type="Gene3D" id="3.90.70.10">
    <property type="entry name" value="Cysteine proteinases"/>
    <property type="match status" value="1"/>
</dbReference>
<dbReference type="Pfam" id="PF00627">
    <property type="entry name" value="UBA"/>
    <property type="match status" value="2"/>
</dbReference>
<protein>
    <submittedName>
        <fullName evidence="5">Ubiquitin carboxyl-terminal hydrolase 14</fullName>
    </submittedName>
</protein>
<evidence type="ECO:0000256" key="1">
    <source>
        <dbReference type="ARBA" id="ARBA00009085"/>
    </source>
</evidence>
<dbReference type="GO" id="GO:0016579">
    <property type="term" value="P:protein deubiquitination"/>
    <property type="evidence" value="ECO:0007669"/>
    <property type="project" value="InterPro"/>
</dbReference>
<dbReference type="SMART" id="SM00165">
    <property type="entry name" value="UBA"/>
    <property type="match status" value="2"/>
</dbReference>
<dbReference type="Proteomes" id="UP000492821">
    <property type="component" value="Unassembled WGS sequence"/>
</dbReference>
<dbReference type="InterPro" id="IPR050164">
    <property type="entry name" value="Peptidase_C19"/>
</dbReference>
<evidence type="ECO:0000259" key="2">
    <source>
        <dbReference type="PROSITE" id="PS50030"/>
    </source>
</evidence>
<dbReference type="GO" id="GO:0004843">
    <property type="term" value="F:cysteine-type deubiquitinase activity"/>
    <property type="evidence" value="ECO:0007669"/>
    <property type="project" value="InterPro"/>
</dbReference>
<dbReference type="InterPro" id="IPR018200">
    <property type="entry name" value="USP_CS"/>
</dbReference>
<dbReference type="PROSITE" id="PS50030">
    <property type="entry name" value="UBA"/>
    <property type="match status" value="2"/>
</dbReference>
<dbReference type="InterPro" id="IPR009060">
    <property type="entry name" value="UBA-like_sf"/>
</dbReference>
<comment type="similarity">
    <text evidence="1">Belongs to the peptidase C19 family.</text>
</comment>
<dbReference type="Pfam" id="PF00443">
    <property type="entry name" value="UCH"/>
    <property type="match status" value="1"/>
</dbReference>
<evidence type="ECO:0000313" key="4">
    <source>
        <dbReference type="Proteomes" id="UP000492821"/>
    </source>
</evidence>
<dbReference type="SUPFAM" id="SSF54001">
    <property type="entry name" value="Cysteine proteinases"/>
    <property type="match status" value="1"/>
</dbReference>
<evidence type="ECO:0000313" key="5">
    <source>
        <dbReference type="WBParaSite" id="Pan_g11528.t1"/>
    </source>
</evidence>
<dbReference type="InterPro" id="IPR038765">
    <property type="entry name" value="Papain-like_cys_pep_sf"/>
</dbReference>
<accession>A0A7E4UQB2</accession>
<keyword evidence="4" id="KW-1185">Reference proteome</keyword>
<dbReference type="CDD" id="cd14297">
    <property type="entry name" value="UBA2_spUBP14_like"/>
    <property type="match status" value="1"/>
</dbReference>
<dbReference type="SUPFAM" id="SSF46934">
    <property type="entry name" value="UBA-like"/>
    <property type="match status" value="1"/>
</dbReference>
<dbReference type="GO" id="GO:0005829">
    <property type="term" value="C:cytosol"/>
    <property type="evidence" value="ECO:0007669"/>
    <property type="project" value="TreeGrafter"/>
</dbReference>
<dbReference type="GO" id="GO:0005634">
    <property type="term" value="C:nucleus"/>
    <property type="evidence" value="ECO:0007669"/>
    <property type="project" value="TreeGrafter"/>
</dbReference>
<dbReference type="InterPro" id="IPR028889">
    <property type="entry name" value="USP"/>
</dbReference>
<name>A0A7E4UQB2_PANRE</name>
<dbReference type="PANTHER" id="PTHR24006:SF664">
    <property type="entry name" value="UBIQUITIN CARBOXYL-TERMINAL HYDROLASE"/>
    <property type="match status" value="1"/>
</dbReference>
<reference evidence="4" key="1">
    <citation type="journal article" date="2013" name="Genetics">
        <title>The draft genome and transcriptome of Panagrellus redivivus are shaped by the harsh demands of a free-living lifestyle.</title>
        <authorList>
            <person name="Srinivasan J."/>
            <person name="Dillman A.R."/>
            <person name="Macchietto M.G."/>
            <person name="Heikkinen L."/>
            <person name="Lakso M."/>
            <person name="Fracchia K.M."/>
            <person name="Antoshechkin I."/>
            <person name="Mortazavi A."/>
            <person name="Wong G."/>
            <person name="Sternberg P.W."/>
        </authorList>
    </citation>
    <scope>NUCLEOTIDE SEQUENCE [LARGE SCALE GENOMIC DNA]</scope>
    <source>
        <strain evidence="4">MT8872</strain>
    </source>
</reference>
<dbReference type="InterPro" id="IPR015940">
    <property type="entry name" value="UBA"/>
</dbReference>
<dbReference type="PROSITE" id="PS00973">
    <property type="entry name" value="USP_2"/>
    <property type="match status" value="1"/>
</dbReference>
<dbReference type="PROSITE" id="PS50235">
    <property type="entry name" value="USP_3"/>
    <property type="match status" value="1"/>
</dbReference>
<feature type="domain" description="USP" evidence="3">
    <location>
        <begin position="1"/>
        <end position="343"/>
    </location>
</feature>
<organism evidence="4 5">
    <name type="scientific">Panagrellus redivivus</name>
    <name type="common">Microworm</name>
    <dbReference type="NCBI Taxonomy" id="6233"/>
    <lineage>
        <taxon>Eukaryota</taxon>
        <taxon>Metazoa</taxon>
        <taxon>Ecdysozoa</taxon>
        <taxon>Nematoda</taxon>
        <taxon>Chromadorea</taxon>
        <taxon>Rhabditida</taxon>
        <taxon>Tylenchina</taxon>
        <taxon>Panagrolaimomorpha</taxon>
        <taxon>Panagrolaimoidea</taxon>
        <taxon>Panagrolaimidae</taxon>
        <taxon>Panagrellus</taxon>
    </lineage>
</organism>
<sequence>MCSAILVMHDLFHVRYTEREDTILSVPVPLDQAEEVAVTGSTKRKVIALDKCLEAAFGEEIIENFESPITKERGVAKSSTSLKTFPDFLALQVRRFGYNDDYTVKKLDVDVLFDEVINLERFSSKGPQPGEKLLPEDVNAEFVPHVNEKFVQSLLEMGIGENAARKAVYVTENSSIEAATEWFFNHMDDADINEVHRDLVRGTRATDGAAPAVPTADVNSTQVNDLVALGFPPHKAKYALRENNGDVNEAANWLFMNADTLPDDPPPETVEAPREPRTKNFSNGRAVYRLIGVISHMGSSPHCGHYVAHVKRGDKWYLFNDEKVAVSQNPPISLGYIYLLERKPE</sequence>
<evidence type="ECO:0000259" key="3">
    <source>
        <dbReference type="PROSITE" id="PS50235"/>
    </source>
</evidence>
<feature type="domain" description="UBA" evidence="2">
    <location>
        <begin position="145"/>
        <end position="186"/>
    </location>
</feature>
<dbReference type="AlphaFoldDB" id="A0A7E4UQB2"/>
<feature type="domain" description="UBA" evidence="2">
    <location>
        <begin position="217"/>
        <end position="257"/>
    </location>
</feature>
<dbReference type="Gene3D" id="1.10.8.10">
    <property type="entry name" value="DNA helicase RuvA subunit, C-terminal domain"/>
    <property type="match status" value="2"/>
</dbReference>
<proteinExistence type="inferred from homology"/>